<feature type="transmembrane region" description="Helical" evidence="1">
    <location>
        <begin position="60"/>
        <end position="77"/>
    </location>
</feature>
<dbReference type="Gene3D" id="1.20.144.10">
    <property type="entry name" value="Phosphatidic acid phosphatase type 2/haloperoxidase"/>
    <property type="match status" value="1"/>
</dbReference>
<evidence type="ECO:0000313" key="4">
    <source>
        <dbReference type="Proteomes" id="UP000434580"/>
    </source>
</evidence>
<dbReference type="Proteomes" id="UP000434580">
    <property type="component" value="Unassembled WGS sequence"/>
</dbReference>
<proteinExistence type="predicted"/>
<feature type="transmembrane region" description="Helical" evidence="1">
    <location>
        <begin position="34"/>
        <end position="54"/>
    </location>
</feature>
<feature type="transmembrane region" description="Helical" evidence="1">
    <location>
        <begin position="84"/>
        <end position="106"/>
    </location>
</feature>
<keyword evidence="1" id="KW-1133">Transmembrane helix</keyword>
<keyword evidence="1" id="KW-0812">Transmembrane</keyword>
<evidence type="ECO:0000313" key="3">
    <source>
        <dbReference type="EMBL" id="CAA0103706.1"/>
    </source>
</evidence>
<protein>
    <recommendedName>
        <fullName evidence="2">Phosphatidic acid phosphatase type 2/haloperoxidase domain-containing protein</fullName>
    </recommendedName>
</protein>
<dbReference type="OrthoDB" id="6399397at2"/>
<feature type="transmembrane region" description="Helical" evidence="1">
    <location>
        <begin position="134"/>
        <end position="152"/>
    </location>
</feature>
<gene>
    <name evidence="3" type="ORF">DPBNPPHM_00977</name>
</gene>
<dbReference type="InterPro" id="IPR000326">
    <property type="entry name" value="PAP2/HPO"/>
</dbReference>
<sequence length="225" mass="24727">MNPSLWRPFLVAGVIATVLGAVSFLFFDRQIALLAHQWFAGTWIYLASGVIDGWTSSKQMAIVAMLIGLIGGWRALCDDPSSKNYLIVFVAYALAYLAAVVVKVVVARYRPDLWFSEGLYGFSWFSLAHETTSFPSGHSVVNFVLSFTLAMTCWKTARWLAILALCYGFAIAASRIILNAHYLGDVLGSMAVACFSISVVLNLVERQEKRVTRSAAILEIGELAD</sequence>
<dbReference type="SUPFAM" id="SSF48317">
    <property type="entry name" value="Acid phosphatase/Vanadium-dependent haloperoxidase"/>
    <property type="match status" value="1"/>
</dbReference>
<feature type="transmembrane region" description="Helical" evidence="1">
    <location>
        <begin position="159"/>
        <end position="180"/>
    </location>
</feature>
<name>A0A5S9PHS2_9GAMM</name>
<feature type="transmembrane region" description="Helical" evidence="1">
    <location>
        <begin position="6"/>
        <end position="27"/>
    </location>
</feature>
<dbReference type="SMART" id="SM00014">
    <property type="entry name" value="acidPPc"/>
    <property type="match status" value="1"/>
</dbReference>
<feature type="transmembrane region" description="Helical" evidence="1">
    <location>
        <begin position="186"/>
        <end position="204"/>
    </location>
</feature>
<dbReference type="EMBL" id="CACSII010000012">
    <property type="protein sequence ID" value="CAA0103706.1"/>
    <property type="molecule type" value="Genomic_DNA"/>
</dbReference>
<evidence type="ECO:0000256" key="1">
    <source>
        <dbReference type="SAM" id="Phobius"/>
    </source>
</evidence>
<dbReference type="Pfam" id="PF01569">
    <property type="entry name" value="PAP2"/>
    <property type="match status" value="1"/>
</dbReference>
<evidence type="ECO:0000259" key="2">
    <source>
        <dbReference type="SMART" id="SM00014"/>
    </source>
</evidence>
<organism evidence="3 4">
    <name type="scientific">BD1-7 clade bacterium</name>
    <dbReference type="NCBI Taxonomy" id="2029982"/>
    <lineage>
        <taxon>Bacteria</taxon>
        <taxon>Pseudomonadati</taxon>
        <taxon>Pseudomonadota</taxon>
        <taxon>Gammaproteobacteria</taxon>
        <taxon>Cellvibrionales</taxon>
        <taxon>Spongiibacteraceae</taxon>
        <taxon>BD1-7 clade</taxon>
    </lineage>
</organism>
<accession>A0A5S9PHS2</accession>
<reference evidence="3 4" key="1">
    <citation type="submission" date="2019-11" db="EMBL/GenBank/DDBJ databases">
        <authorList>
            <person name="Holert J."/>
        </authorList>
    </citation>
    <scope>NUCLEOTIDE SEQUENCE [LARGE SCALE GENOMIC DNA]</scope>
    <source>
        <strain evidence="3">BC5_2</strain>
    </source>
</reference>
<keyword evidence="1" id="KW-0472">Membrane</keyword>
<dbReference type="AlphaFoldDB" id="A0A5S9PHS2"/>
<feature type="domain" description="Phosphatidic acid phosphatase type 2/haloperoxidase" evidence="2">
    <location>
        <begin position="84"/>
        <end position="201"/>
    </location>
</feature>
<dbReference type="InterPro" id="IPR036938">
    <property type="entry name" value="PAP2/HPO_sf"/>
</dbReference>